<dbReference type="InterPro" id="IPR004045">
    <property type="entry name" value="Glutathione_S-Trfase_N"/>
</dbReference>
<gene>
    <name evidence="3" type="ORF">IC761_12645</name>
</gene>
<dbReference type="GO" id="GO:0006749">
    <property type="term" value="P:glutathione metabolic process"/>
    <property type="evidence" value="ECO:0007669"/>
    <property type="project" value="TreeGrafter"/>
</dbReference>
<dbReference type="PANTHER" id="PTHR11571:SF263">
    <property type="entry name" value="GLUTATHIONE S-TRANSFERASE"/>
    <property type="match status" value="1"/>
</dbReference>
<dbReference type="InterPro" id="IPR036282">
    <property type="entry name" value="Glutathione-S-Trfase_C_sf"/>
</dbReference>
<name>A0A7S9H1U0_9BRAD</name>
<evidence type="ECO:0000313" key="3">
    <source>
        <dbReference type="EMBL" id="QPF94064.1"/>
    </source>
</evidence>
<dbReference type="PROSITE" id="PS50404">
    <property type="entry name" value="GST_NTER"/>
    <property type="match status" value="1"/>
</dbReference>
<organism evidence="3 4">
    <name type="scientific">Bradyrhizobium commune</name>
    <dbReference type="NCBI Taxonomy" id="83627"/>
    <lineage>
        <taxon>Bacteria</taxon>
        <taxon>Pseudomonadati</taxon>
        <taxon>Pseudomonadota</taxon>
        <taxon>Alphaproteobacteria</taxon>
        <taxon>Hyphomicrobiales</taxon>
        <taxon>Nitrobacteraceae</taxon>
        <taxon>Bradyrhizobium</taxon>
    </lineage>
</organism>
<dbReference type="InterPro" id="IPR004046">
    <property type="entry name" value="GST_C"/>
</dbReference>
<dbReference type="GO" id="GO:0004364">
    <property type="term" value="F:glutathione transferase activity"/>
    <property type="evidence" value="ECO:0007669"/>
    <property type="project" value="TreeGrafter"/>
</dbReference>
<evidence type="ECO:0000259" key="2">
    <source>
        <dbReference type="PROSITE" id="PS50405"/>
    </source>
</evidence>
<dbReference type="Gene3D" id="1.20.1050.10">
    <property type="match status" value="1"/>
</dbReference>
<dbReference type="EMBL" id="CP061379">
    <property type="protein sequence ID" value="QPF94064.1"/>
    <property type="molecule type" value="Genomic_DNA"/>
</dbReference>
<dbReference type="PANTHER" id="PTHR11571">
    <property type="entry name" value="GLUTATHIONE S-TRANSFERASE"/>
    <property type="match status" value="1"/>
</dbReference>
<dbReference type="CDD" id="cd03192">
    <property type="entry name" value="GST_C_Sigma_like"/>
    <property type="match status" value="1"/>
</dbReference>
<proteinExistence type="predicted"/>
<dbReference type="CDD" id="cd03039">
    <property type="entry name" value="GST_N_Sigma_like"/>
    <property type="match status" value="1"/>
</dbReference>
<dbReference type="SUPFAM" id="SSF47616">
    <property type="entry name" value="GST C-terminal domain-like"/>
    <property type="match status" value="1"/>
</dbReference>
<accession>A0A7S9H1U0</accession>
<keyword evidence="4" id="KW-1185">Reference proteome</keyword>
<reference evidence="3 4" key="1">
    <citation type="submission" date="2020-09" db="EMBL/GenBank/DDBJ databases">
        <title>Complete genomes of bradyrhizobia occurring on native shrubby legumes in Australia.</title>
        <authorList>
            <person name="Lafay B."/>
        </authorList>
    </citation>
    <scope>NUCLEOTIDE SEQUENCE [LARGE SCALE GENOMIC DNA]</scope>
    <source>
        <strain evidence="3 4">BDV5040</strain>
    </source>
</reference>
<dbReference type="InterPro" id="IPR036249">
    <property type="entry name" value="Thioredoxin-like_sf"/>
</dbReference>
<dbReference type="Pfam" id="PF14497">
    <property type="entry name" value="GST_C_3"/>
    <property type="match status" value="1"/>
</dbReference>
<evidence type="ECO:0000259" key="1">
    <source>
        <dbReference type="PROSITE" id="PS50404"/>
    </source>
</evidence>
<dbReference type="InterPro" id="IPR010987">
    <property type="entry name" value="Glutathione-S-Trfase_C-like"/>
</dbReference>
<evidence type="ECO:0000313" key="4">
    <source>
        <dbReference type="Proteomes" id="UP000594621"/>
    </source>
</evidence>
<dbReference type="SUPFAM" id="SSF52833">
    <property type="entry name" value="Thioredoxin-like"/>
    <property type="match status" value="1"/>
</dbReference>
<keyword evidence="3" id="KW-0808">Transferase</keyword>
<dbReference type="AlphaFoldDB" id="A0A7S9H1U0"/>
<dbReference type="KEGG" id="bcou:IC761_12645"/>
<dbReference type="RefSeq" id="WP_195803567.1">
    <property type="nucleotide sequence ID" value="NZ_CP061379.1"/>
</dbReference>
<dbReference type="FunFam" id="1.20.1050.10:FF:000051">
    <property type="entry name" value="Glutathione S-transferase"/>
    <property type="match status" value="1"/>
</dbReference>
<dbReference type="PROSITE" id="PS50405">
    <property type="entry name" value="GST_CTER"/>
    <property type="match status" value="1"/>
</dbReference>
<dbReference type="InterPro" id="IPR050213">
    <property type="entry name" value="GST_superfamily"/>
</dbReference>
<feature type="domain" description="GST N-terminal" evidence="1">
    <location>
        <begin position="1"/>
        <end position="85"/>
    </location>
</feature>
<dbReference type="Gene3D" id="3.40.30.10">
    <property type="entry name" value="Glutaredoxin"/>
    <property type="match status" value="1"/>
</dbReference>
<feature type="domain" description="GST C-terminal" evidence="2">
    <location>
        <begin position="87"/>
        <end position="233"/>
    </location>
</feature>
<dbReference type="Proteomes" id="UP000594621">
    <property type="component" value="Chromosome"/>
</dbReference>
<sequence>MKYELYYWPEIQGRGEYVRLALEEAGAAYVDVARGPRGTAAMMKMMDANMATPPFAPPFLKAGKLVIGQTANILLYLGARHGLAPKTEAGKLWVHQLQLTITDFVLEIHDTHHPLGPSLYYEDQKPQAKKRTTEFWKDRVPKYLGYFEQLLTGNGGTYVTGRRLTYVDLSLFQIVAGLRYAFPRRMKAYEDEIPGLVGLHDRVVARPNIKAYLASERRIAFNELGIFRCYRELDA</sequence>
<protein>
    <submittedName>
        <fullName evidence="3">Glutathione S-transferase</fullName>
    </submittedName>
</protein>